<sequence>MGTELFRNPPNAWVENGKDSNATPGSNCEVSFCDARYTATGDRTFLNTGTKQYFDAPRKTGLAYAALSVTKFYDKKNILEYAETSIRSVHIKKALKKVVPSNYPGLNLTSETLVMRDFLECVYFYHKELRKYGEKLKDEEAASHVNLVLQHLYRGLGHNIETFRENVEENLEDPEGVAVLDFENLWMAFCPGDLVAVKKHNKHLVYQVVSTKYVDLFFYYPYLSLTLRSFHCNGEHFGFVSTSRTITKRECYGFTPLEELSVLPLKWLQEVQREQILSEARIRGERFISLSTGIHHCDYDGLAEVIAQEKDEEDWSNPTYTRTITGRIIVDSNKFAKMCPRNVPDIEGQRQRYHINDIDEDTIPDEHMLTASGELLGFSLARKTWAVFDIDHCQPVRYNRHAFSKLVLPKAQKDMIRSLVTAQKSGDLGFDDIIEGKGKGMTLLLHGTPGVGKTLTAESVAEHAEKPLYAVTAAEFAEKVSVTERKLNDVFDLAAHWDAVLLIDEADVILTRRTYADVERNAVVAVFLRALEYYSGVLILTTNRVTSLDTAFRSRIHLGIKYNPLSAATRKQIWQTFVHQSTNGKADGILDDAILEEISKYEFDGRMIKNAVRMAHAVATDESVDLNVSHMRKAIRSLQEFKQDMEVADKEEEEALEGSSARIEASSRKRKRTSSPIDES</sequence>
<dbReference type="SMART" id="SM00382">
    <property type="entry name" value="AAA"/>
    <property type="match status" value="1"/>
</dbReference>
<dbReference type="CDD" id="cd19481">
    <property type="entry name" value="RecA-like_protease"/>
    <property type="match status" value="1"/>
</dbReference>
<dbReference type="Pfam" id="PF22942">
    <property type="entry name" value="DUF7025"/>
    <property type="match status" value="1"/>
</dbReference>
<feature type="region of interest" description="Disordered" evidence="1">
    <location>
        <begin position="646"/>
        <end position="680"/>
    </location>
</feature>
<dbReference type="PANTHER" id="PTHR46411">
    <property type="entry name" value="FAMILY ATPASE, PUTATIVE-RELATED"/>
    <property type="match status" value="1"/>
</dbReference>
<protein>
    <recommendedName>
        <fullName evidence="2">AAA+ ATPase domain-containing protein</fullName>
    </recommendedName>
</protein>
<dbReference type="GO" id="GO:0016887">
    <property type="term" value="F:ATP hydrolysis activity"/>
    <property type="evidence" value="ECO:0007669"/>
    <property type="project" value="InterPro"/>
</dbReference>
<evidence type="ECO:0000256" key="1">
    <source>
        <dbReference type="SAM" id="MobiDB-lite"/>
    </source>
</evidence>
<proteinExistence type="predicted"/>
<reference evidence="4" key="1">
    <citation type="journal article" date="2019" name="bioRxiv">
        <title>Genomics, evolutionary history and diagnostics of the Alternaria alternata species group including apple and Asian pear pathotypes.</title>
        <authorList>
            <person name="Armitage A.D."/>
            <person name="Cockerton H.M."/>
            <person name="Sreenivasaprasad S."/>
            <person name="Woodhall J.W."/>
            <person name="Lane C.R."/>
            <person name="Harrison R.J."/>
            <person name="Clarkson J.P."/>
        </authorList>
    </citation>
    <scope>NUCLEOTIDE SEQUENCE [LARGE SCALE GENOMIC DNA]</scope>
    <source>
        <strain evidence="4">FERA 1082</strain>
    </source>
</reference>
<evidence type="ECO:0000259" key="2">
    <source>
        <dbReference type="SMART" id="SM00382"/>
    </source>
</evidence>
<feature type="region of interest" description="Disordered" evidence="1">
    <location>
        <begin position="1"/>
        <end position="20"/>
    </location>
</feature>
<dbReference type="PANTHER" id="PTHR46411:SF3">
    <property type="entry name" value="AAA+ ATPASE DOMAIN-CONTAINING PROTEIN"/>
    <property type="match status" value="1"/>
</dbReference>
<dbReference type="InterPro" id="IPR027417">
    <property type="entry name" value="P-loop_NTPase"/>
</dbReference>
<dbReference type="InterPro" id="IPR003959">
    <property type="entry name" value="ATPase_AAA_core"/>
</dbReference>
<evidence type="ECO:0000313" key="4">
    <source>
        <dbReference type="Proteomes" id="UP000292402"/>
    </source>
</evidence>
<dbReference type="SUPFAM" id="SSF52540">
    <property type="entry name" value="P-loop containing nucleoside triphosphate hydrolases"/>
    <property type="match status" value="1"/>
</dbReference>
<gene>
    <name evidence="3" type="ORF">AA0114_g11343</name>
</gene>
<comment type="caution">
    <text evidence="3">The sequence shown here is derived from an EMBL/GenBank/DDBJ whole genome shotgun (WGS) entry which is preliminary data.</text>
</comment>
<dbReference type="Proteomes" id="UP000292402">
    <property type="component" value="Unassembled WGS sequence"/>
</dbReference>
<feature type="domain" description="AAA+ ATPase" evidence="2">
    <location>
        <begin position="439"/>
        <end position="565"/>
    </location>
</feature>
<dbReference type="InterPro" id="IPR003593">
    <property type="entry name" value="AAA+_ATPase"/>
</dbReference>
<name>A0A4Q4M202_9PLEO</name>
<evidence type="ECO:0000313" key="3">
    <source>
        <dbReference type="EMBL" id="RYN39402.1"/>
    </source>
</evidence>
<dbReference type="GO" id="GO:0005524">
    <property type="term" value="F:ATP binding"/>
    <property type="evidence" value="ECO:0007669"/>
    <property type="project" value="InterPro"/>
</dbReference>
<dbReference type="Pfam" id="PF00004">
    <property type="entry name" value="AAA"/>
    <property type="match status" value="1"/>
</dbReference>
<dbReference type="InterPro" id="IPR054289">
    <property type="entry name" value="DUF7025"/>
</dbReference>
<dbReference type="EMBL" id="PDXA01000058">
    <property type="protein sequence ID" value="RYN39402.1"/>
    <property type="molecule type" value="Genomic_DNA"/>
</dbReference>
<dbReference type="Gene3D" id="3.40.50.300">
    <property type="entry name" value="P-loop containing nucleotide triphosphate hydrolases"/>
    <property type="match status" value="1"/>
</dbReference>
<accession>A0A4Q4M202</accession>
<dbReference type="AlphaFoldDB" id="A0A4Q4M202"/>
<organism evidence="3 4">
    <name type="scientific">Alternaria tenuissima</name>
    <dbReference type="NCBI Taxonomy" id="119927"/>
    <lineage>
        <taxon>Eukaryota</taxon>
        <taxon>Fungi</taxon>
        <taxon>Dikarya</taxon>
        <taxon>Ascomycota</taxon>
        <taxon>Pezizomycotina</taxon>
        <taxon>Dothideomycetes</taxon>
        <taxon>Pleosporomycetidae</taxon>
        <taxon>Pleosporales</taxon>
        <taxon>Pleosporineae</taxon>
        <taxon>Pleosporaceae</taxon>
        <taxon>Alternaria</taxon>
        <taxon>Alternaria sect. Alternaria</taxon>
        <taxon>Alternaria alternata complex</taxon>
    </lineage>
</organism>